<evidence type="ECO:0000313" key="1">
    <source>
        <dbReference type="EMBL" id="XBS53300.1"/>
    </source>
</evidence>
<dbReference type="RefSeq" id="WP_349945216.1">
    <property type="nucleotide sequence ID" value="NZ_CP157940.1"/>
</dbReference>
<sequence>MKKQSQKKGIPVEPEGGGEERWEALSNCRDFPFLVQNANPDILDLFEVQIKEYLNMGELTECYLNEVPRSVCWYEGLIDIEMLLMEIGEWEAL</sequence>
<organism evidence="1">
    <name type="scientific">Lacrimispora sp. BS-2</name>
    <dbReference type="NCBI Taxonomy" id="3151850"/>
    <lineage>
        <taxon>Bacteria</taxon>
        <taxon>Bacillati</taxon>
        <taxon>Bacillota</taxon>
        <taxon>Clostridia</taxon>
        <taxon>Lachnospirales</taxon>
        <taxon>Lachnospiraceae</taxon>
        <taxon>Lacrimispora</taxon>
    </lineage>
</organism>
<protein>
    <submittedName>
        <fullName evidence="1">Uncharacterized protein</fullName>
    </submittedName>
</protein>
<accession>A0AAU7PLR1</accession>
<proteinExistence type="predicted"/>
<reference evidence="1" key="1">
    <citation type="submission" date="2024-06" db="EMBL/GenBank/DDBJ databases">
        <title>Lacrimispora cavernae sp. nov., a novel anaerobe isolated from bat guano pile inside a cave.</title>
        <authorList>
            <person name="Miller S.L."/>
            <person name="Lu N."/>
            <person name="King J."/>
            <person name="Sankaranarayanan K."/>
            <person name="Lawson P.A."/>
        </authorList>
    </citation>
    <scope>NUCLEOTIDE SEQUENCE</scope>
    <source>
        <strain evidence="1">BS-2</strain>
    </source>
</reference>
<gene>
    <name evidence="1" type="ORF">ABFV83_15935</name>
</gene>
<dbReference type="AlphaFoldDB" id="A0AAU7PLR1"/>
<dbReference type="EMBL" id="CP157940">
    <property type="protein sequence ID" value="XBS53300.1"/>
    <property type="molecule type" value="Genomic_DNA"/>
</dbReference>
<name>A0AAU7PLR1_9FIRM</name>